<sequence length="345" mass="38405">MTAAKPMTEVAQTTGAPASVLPMEQEASEAPAAEPPVPVPPPPMLLKRPIIDVASTRAAGFIVQDILTPSEFEHQRMLKGTRYPCAPPPEQCLQPERYEGYCTMEGKEARAPTAYPMKSLKTRRPHVVMLHGTACNSGVLKVQLRKLIDKMSNSFDLTFIQGSRMITNTFHPTMREIKTAFGEQTRDWYREYLETSPIDRDAKIYGSFDWGLAKFEKEIQELHRPVDALIGFSQGALFATLVAARALHRKDAIKPLRCVVLLNPPNPEALSVRAPDFFKEPLGTPALISKGLADEVVPGGPEAYKPLYNTHEWVEHSGPHQPMPGQNEEDEQFADKIVAFMKKCC</sequence>
<dbReference type="Gene3D" id="3.40.50.1820">
    <property type="entry name" value="alpha/beta hydrolase"/>
    <property type="match status" value="1"/>
</dbReference>
<dbReference type="GO" id="GO:0005737">
    <property type="term" value="C:cytoplasm"/>
    <property type="evidence" value="ECO:0007669"/>
    <property type="project" value="TreeGrafter"/>
</dbReference>
<evidence type="ECO:0000256" key="2">
    <source>
        <dbReference type="ARBA" id="ARBA00022801"/>
    </source>
</evidence>
<feature type="region of interest" description="Disordered" evidence="3">
    <location>
        <begin position="1"/>
        <end position="39"/>
    </location>
</feature>
<evidence type="ECO:0000259" key="4">
    <source>
        <dbReference type="Pfam" id="PF03959"/>
    </source>
</evidence>
<dbReference type="EMBL" id="HBGU01005924">
    <property type="protein sequence ID" value="CAD9403376.1"/>
    <property type="molecule type" value="Transcribed_RNA"/>
</dbReference>
<dbReference type="InterPro" id="IPR050593">
    <property type="entry name" value="LovG"/>
</dbReference>
<evidence type="ECO:0000313" key="5">
    <source>
        <dbReference type="EMBL" id="CAD9403376.1"/>
    </source>
</evidence>
<dbReference type="PANTHER" id="PTHR48070:SF3">
    <property type="entry name" value="ESTERASE DBAE-RELATED"/>
    <property type="match status" value="1"/>
</dbReference>
<protein>
    <recommendedName>
        <fullName evidence="4">Serine hydrolase domain-containing protein</fullName>
    </recommendedName>
</protein>
<evidence type="ECO:0000256" key="3">
    <source>
        <dbReference type="SAM" id="MobiDB-lite"/>
    </source>
</evidence>
<dbReference type="GO" id="GO:0005634">
    <property type="term" value="C:nucleus"/>
    <property type="evidence" value="ECO:0007669"/>
    <property type="project" value="TreeGrafter"/>
</dbReference>
<proteinExistence type="inferred from homology"/>
<dbReference type="GO" id="GO:0044550">
    <property type="term" value="P:secondary metabolite biosynthetic process"/>
    <property type="evidence" value="ECO:0007669"/>
    <property type="project" value="TreeGrafter"/>
</dbReference>
<reference evidence="5" key="1">
    <citation type="submission" date="2021-01" db="EMBL/GenBank/DDBJ databases">
        <authorList>
            <person name="Corre E."/>
            <person name="Pelletier E."/>
            <person name="Niang G."/>
            <person name="Scheremetjew M."/>
            <person name="Finn R."/>
            <person name="Kale V."/>
            <person name="Holt S."/>
            <person name="Cochrane G."/>
            <person name="Meng A."/>
            <person name="Brown T."/>
            <person name="Cohen L."/>
        </authorList>
    </citation>
    <scope>NUCLEOTIDE SEQUENCE</scope>
    <source>
        <strain evidence="5">UTEX LB 985</strain>
    </source>
</reference>
<dbReference type="InterPro" id="IPR029058">
    <property type="entry name" value="AB_hydrolase_fold"/>
</dbReference>
<feature type="compositionally biased region" description="Low complexity" evidence="3">
    <location>
        <begin position="22"/>
        <end position="32"/>
    </location>
</feature>
<feature type="domain" description="Serine hydrolase" evidence="4">
    <location>
        <begin position="124"/>
        <end position="321"/>
    </location>
</feature>
<accession>A0A7S2BPY5</accession>
<name>A0A7S2BPY5_9EUKA</name>
<organism evidence="5">
    <name type="scientific">Haptolina brevifila</name>
    <dbReference type="NCBI Taxonomy" id="156173"/>
    <lineage>
        <taxon>Eukaryota</taxon>
        <taxon>Haptista</taxon>
        <taxon>Haptophyta</taxon>
        <taxon>Prymnesiophyceae</taxon>
        <taxon>Prymnesiales</taxon>
        <taxon>Prymnesiaceae</taxon>
        <taxon>Haptolina</taxon>
    </lineage>
</organism>
<dbReference type="SUPFAM" id="SSF53474">
    <property type="entry name" value="alpha/beta-Hydrolases"/>
    <property type="match status" value="1"/>
</dbReference>
<gene>
    <name evidence="5" type="ORF">CBRE1094_LOCUS3231</name>
</gene>
<evidence type="ECO:0000256" key="1">
    <source>
        <dbReference type="ARBA" id="ARBA00005863"/>
    </source>
</evidence>
<keyword evidence="2" id="KW-0378">Hydrolase</keyword>
<comment type="similarity">
    <text evidence="1">Belongs to the LovG family.</text>
</comment>
<dbReference type="GO" id="GO:0016787">
    <property type="term" value="F:hydrolase activity"/>
    <property type="evidence" value="ECO:0007669"/>
    <property type="project" value="UniProtKB-KW"/>
</dbReference>
<dbReference type="PANTHER" id="PTHR48070">
    <property type="entry name" value="ESTERASE OVCA2"/>
    <property type="match status" value="1"/>
</dbReference>
<dbReference type="AlphaFoldDB" id="A0A7S2BPY5"/>
<dbReference type="Pfam" id="PF03959">
    <property type="entry name" value="FSH1"/>
    <property type="match status" value="1"/>
</dbReference>
<dbReference type="InterPro" id="IPR005645">
    <property type="entry name" value="FSH-like_dom"/>
</dbReference>